<dbReference type="KEGG" id="pcor:KS4_36590"/>
<dbReference type="InterPro" id="IPR037522">
    <property type="entry name" value="HD_GYP_dom"/>
</dbReference>
<feature type="domain" description="HD-GYP" evidence="1">
    <location>
        <begin position="121"/>
        <end position="320"/>
    </location>
</feature>
<dbReference type="EC" id="3.1.4.52" evidence="2"/>
<protein>
    <submittedName>
        <fullName evidence="2">Cyclic di-GMP phosphodiesterase response regulator RpfG</fullName>
        <ecNumber evidence="2">3.1.4.52</ecNumber>
    </submittedName>
</protein>
<dbReference type="EMBL" id="CP036425">
    <property type="protein sequence ID" value="QDU35576.1"/>
    <property type="molecule type" value="Genomic_DNA"/>
</dbReference>
<dbReference type="Proteomes" id="UP000317369">
    <property type="component" value="Chromosome"/>
</dbReference>
<evidence type="ECO:0000313" key="2">
    <source>
        <dbReference type="EMBL" id="QDU35576.1"/>
    </source>
</evidence>
<dbReference type="CDD" id="cd00077">
    <property type="entry name" value="HDc"/>
    <property type="match status" value="1"/>
</dbReference>
<dbReference type="Pfam" id="PF13487">
    <property type="entry name" value="HD_5"/>
    <property type="match status" value="1"/>
</dbReference>
<dbReference type="PROSITE" id="PS51832">
    <property type="entry name" value="HD_GYP"/>
    <property type="match status" value="1"/>
</dbReference>
<dbReference type="RefSeq" id="WP_200761398.1">
    <property type="nucleotide sequence ID" value="NZ_CP036425.1"/>
</dbReference>
<proteinExistence type="predicted"/>
<keyword evidence="2" id="KW-0378">Hydrolase</keyword>
<dbReference type="PANTHER" id="PTHR43155:SF2">
    <property type="entry name" value="CYCLIC DI-GMP PHOSPHODIESTERASE PA4108"/>
    <property type="match status" value="1"/>
</dbReference>
<evidence type="ECO:0000313" key="3">
    <source>
        <dbReference type="Proteomes" id="UP000317369"/>
    </source>
</evidence>
<organism evidence="2 3">
    <name type="scientific">Poriferisphaera corsica</name>
    <dbReference type="NCBI Taxonomy" id="2528020"/>
    <lineage>
        <taxon>Bacteria</taxon>
        <taxon>Pseudomonadati</taxon>
        <taxon>Planctomycetota</taxon>
        <taxon>Phycisphaerae</taxon>
        <taxon>Phycisphaerales</taxon>
        <taxon>Phycisphaeraceae</taxon>
        <taxon>Poriferisphaera</taxon>
    </lineage>
</organism>
<keyword evidence="3" id="KW-1185">Reference proteome</keyword>
<dbReference type="InterPro" id="IPR003607">
    <property type="entry name" value="HD/PDEase_dom"/>
</dbReference>
<dbReference type="Gene3D" id="1.10.3210.10">
    <property type="entry name" value="Hypothetical protein af1432"/>
    <property type="match status" value="1"/>
</dbReference>
<evidence type="ECO:0000259" key="1">
    <source>
        <dbReference type="PROSITE" id="PS51832"/>
    </source>
</evidence>
<dbReference type="AlphaFoldDB" id="A0A517YZB5"/>
<name>A0A517YZB5_9BACT</name>
<accession>A0A517YZB5</accession>
<sequence length="401" mass="44104">MLRIDLHEAREGMALALPVQNPQVPTRALLKAGFKLSESIIRKLSDSGVKSLWVRYPALDFLDKFIDNSKLQAQQEVVTAITDTFEQLQTQAAAKMNYNTYLVNVAELVDSIISNPTSSLFLGDLTDSPNDLLRHSSATTYVSLLLALRLETYLVKERKHINPARAKTVTNLGLGAMLHDIGLTQLAQETLDKYQKTNDESDLAFQEHPAIGFRMVRGQIDPSAATVVLNHHQRFDGSGYAGKDIPILDGKNIHVFARLVAVAEQFDRLRNPQGLPQQPSVFALRTITSAPFSERFDPQILAALLDVVPPYAPGSVVKLSDDRHAVVIDHNIETPCRPIIQIIPNPATIDPNDEDPPVGPQIDLASQPNSLFISEAEGHDTADLNFPRPSLAQPQALAGAW</sequence>
<reference evidence="2 3" key="1">
    <citation type="submission" date="2019-02" db="EMBL/GenBank/DDBJ databases">
        <title>Deep-cultivation of Planctomycetes and their phenomic and genomic characterization uncovers novel biology.</title>
        <authorList>
            <person name="Wiegand S."/>
            <person name="Jogler M."/>
            <person name="Boedeker C."/>
            <person name="Pinto D."/>
            <person name="Vollmers J."/>
            <person name="Rivas-Marin E."/>
            <person name="Kohn T."/>
            <person name="Peeters S.H."/>
            <person name="Heuer A."/>
            <person name="Rast P."/>
            <person name="Oberbeckmann S."/>
            <person name="Bunk B."/>
            <person name="Jeske O."/>
            <person name="Meyerdierks A."/>
            <person name="Storesund J.E."/>
            <person name="Kallscheuer N."/>
            <person name="Luecker S."/>
            <person name="Lage O.M."/>
            <person name="Pohl T."/>
            <person name="Merkel B.J."/>
            <person name="Hornburger P."/>
            <person name="Mueller R.-W."/>
            <person name="Bruemmer F."/>
            <person name="Labrenz M."/>
            <person name="Spormann A.M."/>
            <person name="Op den Camp H."/>
            <person name="Overmann J."/>
            <person name="Amann R."/>
            <person name="Jetten M.S.M."/>
            <person name="Mascher T."/>
            <person name="Medema M.H."/>
            <person name="Devos D.P."/>
            <person name="Kaster A.-K."/>
            <person name="Ovreas L."/>
            <person name="Rohde M."/>
            <person name="Galperin M.Y."/>
            <person name="Jogler C."/>
        </authorList>
    </citation>
    <scope>NUCLEOTIDE SEQUENCE [LARGE SCALE GENOMIC DNA]</scope>
    <source>
        <strain evidence="2 3">KS4</strain>
    </source>
</reference>
<gene>
    <name evidence="2" type="primary">rpfG_3</name>
    <name evidence="2" type="ORF">KS4_36590</name>
</gene>
<dbReference type="GO" id="GO:0071111">
    <property type="term" value="F:cyclic-guanylate-specific phosphodiesterase activity"/>
    <property type="evidence" value="ECO:0007669"/>
    <property type="project" value="UniProtKB-EC"/>
</dbReference>
<dbReference type="SUPFAM" id="SSF109604">
    <property type="entry name" value="HD-domain/PDEase-like"/>
    <property type="match status" value="1"/>
</dbReference>
<dbReference type="PANTHER" id="PTHR43155">
    <property type="entry name" value="CYCLIC DI-GMP PHOSPHODIESTERASE PA4108-RELATED"/>
    <property type="match status" value="1"/>
</dbReference>